<dbReference type="AlphaFoldDB" id="A0A380RUG1"/>
<dbReference type="GO" id="GO:0008658">
    <property type="term" value="F:penicillin binding"/>
    <property type="evidence" value="ECO:0007669"/>
    <property type="project" value="InterPro"/>
</dbReference>
<dbReference type="Proteomes" id="UP000255423">
    <property type="component" value="Unassembled WGS sequence"/>
</dbReference>
<organism evidence="2 3">
    <name type="scientific">Fibrobacter succinogenes</name>
    <name type="common">Bacteroides succinogenes</name>
    <dbReference type="NCBI Taxonomy" id="833"/>
    <lineage>
        <taxon>Bacteria</taxon>
        <taxon>Pseudomonadati</taxon>
        <taxon>Fibrobacterota</taxon>
        <taxon>Fibrobacteria</taxon>
        <taxon>Fibrobacterales</taxon>
        <taxon>Fibrobacteraceae</taxon>
        <taxon>Fibrobacter</taxon>
    </lineage>
</organism>
<dbReference type="RefSeq" id="WP_109571909.1">
    <property type="nucleotide sequence ID" value="NZ_UHJL01000001.1"/>
</dbReference>
<protein>
    <submittedName>
        <fullName evidence="2">Penicillin binding protein transpeptidase domain-containing protein</fullName>
    </submittedName>
</protein>
<accession>A0A380RUG1</accession>
<dbReference type="InterPro" id="IPR012338">
    <property type="entry name" value="Beta-lactam/transpept-like"/>
</dbReference>
<dbReference type="Gene3D" id="3.40.710.10">
    <property type="entry name" value="DD-peptidase/beta-lactamase superfamily"/>
    <property type="match status" value="1"/>
</dbReference>
<dbReference type="GO" id="GO:0071555">
    <property type="term" value="P:cell wall organization"/>
    <property type="evidence" value="ECO:0007669"/>
    <property type="project" value="TreeGrafter"/>
</dbReference>
<dbReference type="SUPFAM" id="SSF56601">
    <property type="entry name" value="beta-lactamase/transpeptidase-like"/>
    <property type="match status" value="1"/>
</dbReference>
<reference evidence="2 3" key="1">
    <citation type="submission" date="2017-08" db="EMBL/GenBank/DDBJ databases">
        <authorList>
            <person name="de Groot N.N."/>
        </authorList>
    </citation>
    <scope>NUCLEOTIDE SEQUENCE [LARGE SCALE GENOMIC DNA]</scope>
    <source>
        <strain evidence="2 3">HM2</strain>
    </source>
</reference>
<dbReference type="GO" id="GO:0005886">
    <property type="term" value="C:plasma membrane"/>
    <property type="evidence" value="ECO:0007669"/>
    <property type="project" value="TreeGrafter"/>
</dbReference>
<dbReference type="Pfam" id="PF00905">
    <property type="entry name" value="Transpeptidase"/>
    <property type="match status" value="1"/>
</dbReference>
<dbReference type="InterPro" id="IPR001460">
    <property type="entry name" value="PCN-bd_Tpept"/>
</dbReference>
<feature type="domain" description="Penicillin-binding protein transpeptidase" evidence="1">
    <location>
        <begin position="150"/>
        <end position="445"/>
    </location>
</feature>
<evidence type="ECO:0000313" key="3">
    <source>
        <dbReference type="Proteomes" id="UP000255423"/>
    </source>
</evidence>
<name>A0A380RUG1_FIBSU</name>
<dbReference type="PANTHER" id="PTHR30627">
    <property type="entry name" value="PEPTIDOGLYCAN D,D-TRANSPEPTIDASE"/>
    <property type="match status" value="1"/>
</dbReference>
<gene>
    <name evidence="2" type="ORF">SAMN05661053_0418</name>
</gene>
<evidence type="ECO:0000313" key="2">
    <source>
        <dbReference type="EMBL" id="SUQ19190.1"/>
    </source>
</evidence>
<sequence length="458" mass="49836">MERLPYAQRMRNRCIAITILVTIIVAIVHCSSKDDPEESAKQLSEPQAAIAADTLAQAIAPSDTNPFDEPITAEASAKENPNGLAALKGIEDEDFENSGNTAAGNAASATNATVESTDNVRDTVHIKSQKDPILADKIDILLRRYRPDLGVILVVNTRTNEIIAWGERRDGKVQNKPDWIGRPTFPAASLAKLVTIAAAMESNRYSLNTPIPMIGRHHTLYLNQLRVPEKYNGPTMELSEAFARSANPPMAIVGKNVGAKRLNAAAAKLGYNKRFPGNAPNASSYTAPDTGYGLAEVACGFTTSTTLTPLLAAAQVRAILTKKPLEIPWARDMAPFAPQKPLALDVGKFSENTYYGLRESMLRSVTQGTAHKHMSTKNMARKNFEALRLGGKTGSLDGTDPAGRYDWFMGFAEAKNDPSKSIVVIVMQMHKEIRSQPATQVAATVINYWAHQNLDLKK</sequence>
<dbReference type="PANTHER" id="PTHR30627:SF2">
    <property type="entry name" value="PEPTIDOGLYCAN D,D-TRANSPEPTIDASE MRDA"/>
    <property type="match status" value="1"/>
</dbReference>
<dbReference type="EMBL" id="UHJL01000001">
    <property type="protein sequence ID" value="SUQ19190.1"/>
    <property type="molecule type" value="Genomic_DNA"/>
</dbReference>
<dbReference type="InterPro" id="IPR050515">
    <property type="entry name" value="Beta-lactam/transpept"/>
</dbReference>
<evidence type="ECO:0000259" key="1">
    <source>
        <dbReference type="Pfam" id="PF00905"/>
    </source>
</evidence>
<dbReference type="GO" id="GO:0071972">
    <property type="term" value="F:peptidoglycan L,D-transpeptidase activity"/>
    <property type="evidence" value="ECO:0007669"/>
    <property type="project" value="TreeGrafter"/>
</dbReference>
<proteinExistence type="predicted"/>